<reference evidence="8 9" key="1">
    <citation type="submission" date="2018-06" db="EMBL/GenBank/DDBJ databases">
        <title>Comparative genomics reveals the genomic features of Rhizophagus irregularis, R. cerebriforme, R. diaphanum and Gigaspora rosea, and their symbiotic lifestyle signature.</title>
        <authorList>
            <person name="Morin E."/>
            <person name="San Clemente H."/>
            <person name="Chen E.C.H."/>
            <person name="De La Providencia I."/>
            <person name="Hainaut M."/>
            <person name="Kuo A."/>
            <person name="Kohler A."/>
            <person name="Murat C."/>
            <person name="Tang N."/>
            <person name="Roy S."/>
            <person name="Loubradou J."/>
            <person name="Henrissat B."/>
            <person name="Grigoriev I.V."/>
            <person name="Corradi N."/>
            <person name="Roux C."/>
            <person name="Martin F.M."/>
        </authorList>
    </citation>
    <scope>NUCLEOTIDE SEQUENCE [LARGE SCALE GENOMIC DNA]</scope>
    <source>
        <strain evidence="8 9">DAOM 227022</strain>
    </source>
</reference>
<feature type="region of interest" description="Disordered" evidence="5">
    <location>
        <begin position="277"/>
        <end position="308"/>
    </location>
</feature>
<keyword evidence="3" id="KW-0677">Repeat</keyword>
<comment type="caution">
    <text evidence="8">The sequence shown here is derived from an EMBL/GenBank/DDBJ whole genome shotgun (WGS) entry which is preliminary data.</text>
</comment>
<evidence type="ECO:0000313" key="8">
    <source>
        <dbReference type="EMBL" id="RIA87004.1"/>
    </source>
</evidence>
<evidence type="ECO:0000256" key="2">
    <source>
        <dbReference type="ARBA" id="ARBA00022574"/>
    </source>
</evidence>
<feature type="domain" description="WDHD1/CFT4 helical bundle" evidence="7">
    <location>
        <begin position="748"/>
        <end position="850"/>
    </location>
</feature>
<evidence type="ECO:0000259" key="7">
    <source>
        <dbReference type="Pfam" id="PF20946"/>
    </source>
</evidence>
<evidence type="ECO:0000256" key="1">
    <source>
        <dbReference type="ARBA" id="ARBA00004123"/>
    </source>
</evidence>
<feature type="compositionally biased region" description="Basic and acidic residues" evidence="5">
    <location>
        <begin position="1"/>
        <end position="25"/>
    </location>
</feature>
<feature type="region of interest" description="Disordered" evidence="5">
    <location>
        <begin position="1"/>
        <end position="67"/>
    </location>
</feature>
<dbReference type="InterPro" id="IPR022100">
    <property type="entry name" value="WDHD1/CFT4_beta-prop_2nd"/>
</dbReference>
<accession>A0A397SW98</accession>
<feature type="compositionally biased region" description="Basic and acidic residues" evidence="5">
    <location>
        <begin position="167"/>
        <end position="183"/>
    </location>
</feature>
<keyword evidence="4" id="KW-0539">Nucleus</keyword>
<dbReference type="GO" id="GO:0043596">
    <property type="term" value="C:nuclear replication fork"/>
    <property type="evidence" value="ECO:0007669"/>
    <property type="project" value="TreeGrafter"/>
</dbReference>
<organism evidence="8 9">
    <name type="scientific">Glomus cerebriforme</name>
    <dbReference type="NCBI Taxonomy" id="658196"/>
    <lineage>
        <taxon>Eukaryota</taxon>
        <taxon>Fungi</taxon>
        <taxon>Fungi incertae sedis</taxon>
        <taxon>Mucoromycota</taxon>
        <taxon>Glomeromycotina</taxon>
        <taxon>Glomeromycetes</taxon>
        <taxon>Glomerales</taxon>
        <taxon>Glomeraceae</taxon>
        <taxon>Glomus</taxon>
    </lineage>
</organism>
<dbReference type="Pfam" id="PF20946">
    <property type="entry name" value="Ctf4_C"/>
    <property type="match status" value="1"/>
</dbReference>
<dbReference type="InterPro" id="IPR048591">
    <property type="entry name" value="WDHD1/CFT4_hel"/>
</dbReference>
<dbReference type="GO" id="GO:0000278">
    <property type="term" value="P:mitotic cell cycle"/>
    <property type="evidence" value="ECO:0007669"/>
    <property type="project" value="TreeGrafter"/>
</dbReference>
<dbReference type="PANTHER" id="PTHR19932">
    <property type="entry name" value="WD REPEAT AND HMG-BOX DNA BINDING PROTEIN"/>
    <property type="match status" value="1"/>
</dbReference>
<dbReference type="Pfam" id="PF12341">
    <property type="entry name" value="Mcl1_mid"/>
    <property type="match status" value="2"/>
</dbReference>
<keyword evidence="2" id="KW-0853">WD repeat</keyword>
<protein>
    <submittedName>
        <fullName evidence="8">Uncharacterized protein</fullName>
    </submittedName>
</protein>
<proteinExistence type="predicted"/>
<evidence type="ECO:0000256" key="4">
    <source>
        <dbReference type="ARBA" id="ARBA00023242"/>
    </source>
</evidence>
<feature type="region of interest" description="Disordered" evidence="5">
    <location>
        <begin position="155"/>
        <end position="260"/>
    </location>
</feature>
<evidence type="ECO:0000313" key="9">
    <source>
        <dbReference type="Proteomes" id="UP000265703"/>
    </source>
</evidence>
<evidence type="ECO:0000256" key="5">
    <source>
        <dbReference type="SAM" id="MobiDB-lite"/>
    </source>
</evidence>
<feature type="domain" description="WDHD1/CFT4 second beta-propeller" evidence="6">
    <location>
        <begin position="409"/>
        <end position="649"/>
    </location>
</feature>
<gene>
    <name evidence="8" type="ORF">C1645_309391</name>
</gene>
<dbReference type="GO" id="GO:0003682">
    <property type="term" value="F:chromatin binding"/>
    <property type="evidence" value="ECO:0007669"/>
    <property type="project" value="TreeGrafter"/>
</dbReference>
<keyword evidence="9" id="KW-1185">Reference proteome</keyword>
<dbReference type="GO" id="GO:0006261">
    <property type="term" value="P:DNA-templated DNA replication"/>
    <property type="evidence" value="ECO:0007669"/>
    <property type="project" value="TreeGrafter"/>
</dbReference>
<feature type="domain" description="WDHD1/CFT4 second beta-propeller" evidence="6">
    <location>
        <begin position="690"/>
        <end position="739"/>
    </location>
</feature>
<feature type="compositionally biased region" description="Basic and acidic residues" evidence="5">
    <location>
        <begin position="292"/>
        <end position="307"/>
    </location>
</feature>
<dbReference type="PANTHER" id="PTHR19932:SF10">
    <property type="entry name" value="WD REPEAT AND HMG-BOX DNA-BINDING PROTEIN 1"/>
    <property type="match status" value="1"/>
</dbReference>
<dbReference type="Proteomes" id="UP000265703">
    <property type="component" value="Unassembled WGS sequence"/>
</dbReference>
<dbReference type="GO" id="GO:0006281">
    <property type="term" value="P:DNA repair"/>
    <property type="evidence" value="ECO:0007669"/>
    <property type="project" value="TreeGrafter"/>
</dbReference>
<name>A0A397SW98_9GLOM</name>
<comment type="subcellular location">
    <subcellularLocation>
        <location evidence="1">Nucleus</location>
    </subcellularLocation>
</comment>
<evidence type="ECO:0000259" key="6">
    <source>
        <dbReference type="Pfam" id="PF12341"/>
    </source>
</evidence>
<dbReference type="OrthoDB" id="427368at2759"/>
<evidence type="ECO:0000256" key="3">
    <source>
        <dbReference type="ARBA" id="ARBA00022737"/>
    </source>
</evidence>
<dbReference type="EMBL" id="QKYT01000331">
    <property type="protein sequence ID" value="RIA87004.1"/>
    <property type="molecule type" value="Genomic_DNA"/>
</dbReference>
<feature type="compositionally biased region" description="Polar residues" evidence="5">
    <location>
        <begin position="865"/>
        <end position="880"/>
    </location>
</feature>
<sequence>MDTNDKIEEVTIQSREENSHERDDIEVSSTSKPQDDEIEMDTSIDTSMDDNKDTYSYVDSDENDPELKSQLKSLKKKYKGTGRSKAPTIQNPINLTKVNESVKLMREKYFKRDKQNLTSNFQSSNRFNVYSRENGSPKKKYLAAINIDDEIGVSKKKQSSTLLTSGRKNDFKDIDFSSSDEKSTNQSSRRKSTGSISEDEEIKNFRFSDDENNTEGNSFIKPDGNDELKSSFSKPSRNRFKYKNNSSDDDLGSFSKPSRNKYKYKSNRLEFLDDYNEESADEDYVPAISIDNNKDKKKEESNKRESIYLDTDDDELDEILSKDGKSKNGPEDNLSKSVSIEKTSENLMNIDGTSGKFDDSILESILDDNASLDDYVAVDKPDYSLKKKQRQERIIIHEESNDITEAQPSFQPGSSPMKNGRRYLAINWLGSIYAVDNTTFHSVTVEYNNKTHYRGYNFRDDVGYTMACLGAHGVLFAVESDTENPSLLYYKPNNSWGPKGEWMTSLPGEDVTAIALSDQAIVVATSKNYLRFFSLFGVQNYMFCFPSIVCMAAYNNLLLIAYHLSVAYKGSQNLGYVLFDMHDYGDIQKDVLPISKESTLKWLGFSEEGLPAMFDSKGVLYILQDHRIYKQARWVPVLDTVNIAKELKSDADSKSKSLKNNSDVIDLLDDIPDDKVEKDGEKDDEKVNEEKEKEKEKEWTYWPVAIMESKLMCFILKYGEDVPRYPRPAYDEVNWQIPLLHLDKESGRCEERLLRETIISGFQYQEIKAKNELKEETFIQFKKKERNKSKIVIELIQSAVHEEKYERALDLVKLLNSVKFLDSALKIAEFYHVTSLAEKINKLKSEKIQEKERSISRRRGRQISNTNRTTSYSRPLTSTE</sequence>
<feature type="region of interest" description="Disordered" evidence="5">
    <location>
        <begin position="851"/>
        <end position="880"/>
    </location>
</feature>
<dbReference type="AlphaFoldDB" id="A0A397SW98"/>
<dbReference type="STRING" id="658196.A0A397SW98"/>